<feature type="domain" description="Methyltransferase" evidence="1">
    <location>
        <begin position="74"/>
        <end position="180"/>
    </location>
</feature>
<evidence type="ECO:0000313" key="3">
    <source>
        <dbReference type="Proteomes" id="UP000199455"/>
    </source>
</evidence>
<accession>A0A1G6X2Q1</accession>
<dbReference type="RefSeq" id="WP_090770440.1">
    <property type="nucleotide sequence ID" value="NZ_FMZH01000007.1"/>
</dbReference>
<proteinExistence type="predicted"/>
<dbReference type="Gene3D" id="3.40.50.150">
    <property type="entry name" value="Vaccinia Virus protein VP39"/>
    <property type="match status" value="1"/>
</dbReference>
<keyword evidence="2" id="KW-0808">Transferase</keyword>
<dbReference type="EMBL" id="FMZH01000007">
    <property type="protein sequence ID" value="SDD71555.1"/>
    <property type="molecule type" value="Genomic_DNA"/>
</dbReference>
<keyword evidence="2" id="KW-0489">Methyltransferase</keyword>
<dbReference type="InterPro" id="IPR029063">
    <property type="entry name" value="SAM-dependent_MTases_sf"/>
</dbReference>
<sequence length="211" mass="25137">MAVRFLLVDRIASKIGNILYQKIFWRFAFGNRVPRSIWEKQFSNGVWDYLYSDNEKQHYQIISGYVKLYCRAPTLLDVGCGQGVLYHYLRENKNSLEYFGIDISKQAIEIGKKEFPEANFSQLDFDRKKLDKKFDVIVFNETLYYFDRPLKTIEKVIRDNLYPNGYLIISMCDYIGHDVIWEKLTKHYKPLKMDTVENQIGQKWKIALFKP</sequence>
<organism evidence="2 3">
    <name type="scientific">Pedobacter soli</name>
    <dbReference type="NCBI Taxonomy" id="390242"/>
    <lineage>
        <taxon>Bacteria</taxon>
        <taxon>Pseudomonadati</taxon>
        <taxon>Bacteroidota</taxon>
        <taxon>Sphingobacteriia</taxon>
        <taxon>Sphingobacteriales</taxon>
        <taxon>Sphingobacteriaceae</taxon>
        <taxon>Pedobacter</taxon>
    </lineage>
</organism>
<evidence type="ECO:0000259" key="1">
    <source>
        <dbReference type="Pfam" id="PF13847"/>
    </source>
</evidence>
<dbReference type="CDD" id="cd02440">
    <property type="entry name" value="AdoMet_MTases"/>
    <property type="match status" value="1"/>
</dbReference>
<reference evidence="3" key="1">
    <citation type="submission" date="2016-10" db="EMBL/GenBank/DDBJ databases">
        <authorList>
            <person name="Varghese N."/>
            <person name="Submissions S."/>
        </authorList>
    </citation>
    <scope>NUCLEOTIDE SEQUENCE [LARGE SCALE GENOMIC DNA]</scope>
    <source>
        <strain evidence="3">DSM 18609</strain>
    </source>
</reference>
<dbReference type="InterPro" id="IPR025714">
    <property type="entry name" value="Methyltranfer_dom"/>
</dbReference>
<dbReference type="GO" id="GO:0032259">
    <property type="term" value="P:methylation"/>
    <property type="evidence" value="ECO:0007669"/>
    <property type="project" value="UniProtKB-KW"/>
</dbReference>
<keyword evidence="3" id="KW-1185">Reference proteome</keyword>
<dbReference type="SUPFAM" id="SSF53335">
    <property type="entry name" value="S-adenosyl-L-methionine-dependent methyltransferases"/>
    <property type="match status" value="1"/>
</dbReference>
<dbReference type="PANTHER" id="PTHR43861">
    <property type="entry name" value="TRANS-ACONITATE 2-METHYLTRANSFERASE-RELATED"/>
    <property type="match status" value="1"/>
</dbReference>
<dbReference type="PANTHER" id="PTHR43861:SF6">
    <property type="entry name" value="METHYLTRANSFERASE TYPE 11"/>
    <property type="match status" value="1"/>
</dbReference>
<dbReference type="AlphaFoldDB" id="A0A1G6X2Q1"/>
<protein>
    <submittedName>
        <fullName evidence="2">Methyltransferase domain-containing protein</fullName>
    </submittedName>
</protein>
<gene>
    <name evidence="2" type="ORF">SAMN04488024_107186</name>
</gene>
<dbReference type="Pfam" id="PF13847">
    <property type="entry name" value="Methyltransf_31"/>
    <property type="match status" value="1"/>
</dbReference>
<dbReference type="STRING" id="390242.SAMN04488024_107186"/>
<dbReference type="Proteomes" id="UP000199455">
    <property type="component" value="Unassembled WGS sequence"/>
</dbReference>
<name>A0A1G6X2Q1_9SPHI</name>
<dbReference type="GO" id="GO:0008168">
    <property type="term" value="F:methyltransferase activity"/>
    <property type="evidence" value="ECO:0007669"/>
    <property type="project" value="UniProtKB-KW"/>
</dbReference>
<evidence type="ECO:0000313" key="2">
    <source>
        <dbReference type="EMBL" id="SDD71555.1"/>
    </source>
</evidence>